<proteinExistence type="predicted"/>
<feature type="region of interest" description="Disordered" evidence="1">
    <location>
        <begin position="175"/>
        <end position="216"/>
    </location>
</feature>
<name>A0AAW9HJB9_9ACTO</name>
<accession>A0AAW9HJB9</accession>
<feature type="compositionally biased region" description="Polar residues" evidence="1">
    <location>
        <begin position="188"/>
        <end position="202"/>
    </location>
</feature>
<dbReference type="InterPro" id="IPR018650">
    <property type="entry name" value="STSV1_Orf64"/>
</dbReference>
<dbReference type="Proteomes" id="UP001273799">
    <property type="component" value="Unassembled WGS sequence"/>
</dbReference>
<dbReference type="EMBL" id="JAWNFU010000001">
    <property type="protein sequence ID" value="MDY5152807.1"/>
    <property type="molecule type" value="Genomic_DNA"/>
</dbReference>
<keyword evidence="2" id="KW-0472">Membrane</keyword>
<feature type="transmembrane region" description="Helical" evidence="2">
    <location>
        <begin position="239"/>
        <end position="261"/>
    </location>
</feature>
<evidence type="ECO:0000256" key="1">
    <source>
        <dbReference type="SAM" id="MobiDB-lite"/>
    </source>
</evidence>
<organism evidence="3 4">
    <name type="scientific">Actinobaculum suis</name>
    <dbReference type="NCBI Taxonomy" id="1657"/>
    <lineage>
        <taxon>Bacteria</taxon>
        <taxon>Bacillati</taxon>
        <taxon>Actinomycetota</taxon>
        <taxon>Actinomycetes</taxon>
        <taxon>Actinomycetales</taxon>
        <taxon>Actinomycetaceae</taxon>
        <taxon>Actinobaculum</taxon>
    </lineage>
</organism>
<feature type="transmembrane region" description="Helical" evidence="2">
    <location>
        <begin position="88"/>
        <end position="107"/>
    </location>
</feature>
<feature type="transmembrane region" description="Helical" evidence="2">
    <location>
        <begin position="308"/>
        <end position="328"/>
    </location>
</feature>
<evidence type="ECO:0000256" key="2">
    <source>
        <dbReference type="SAM" id="Phobius"/>
    </source>
</evidence>
<dbReference type="RefSeq" id="WP_176764487.1">
    <property type="nucleotide sequence ID" value="NZ_FNAU01000009.1"/>
</dbReference>
<reference evidence="3" key="1">
    <citation type="submission" date="2023-10" db="EMBL/GenBank/DDBJ databases">
        <title>Whole Genome based description of the genera Actinobaculum and Actinotignum reveals a complex phylogenetic relationship within the species included in the genus Actinotignum.</title>
        <authorList>
            <person name="Jensen C.S."/>
            <person name="Dargis R."/>
            <person name="Kemp M."/>
            <person name="Christensen J.J."/>
        </authorList>
    </citation>
    <scope>NUCLEOTIDE SEQUENCE</scope>
    <source>
        <strain evidence="3">Actinobaculum_suis_CCUG19206T</strain>
    </source>
</reference>
<feature type="transmembrane region" description="Helical" evidence="2">
    <location>
        <begin position="113"/>
        <end position="133"/>
    </location>
</feature>
<feature type="transmembrane region" description="Helical" evidence="2">
    <location>
        <begin position="281"/>
        <end position="301"/>
    </location>
</feature>
<evidence type="ECO:0000313" key="4">
    <source>
        <dbReference type="Proteomes" id="UP001273799"/>
    </source>
</evidence>
<gene>
    <name evidence="3" type="ORF">R6G71_01900</name>
</gene>
<dbReference type="AlphaFoldDB" id="A0AAW9HJB9"/>
<comment type="caution">
    <text evidence="3">The sequence shown here is derived from an EMBL/GenBank/DDBJ whole genome shotgun (WGS) entry which is preliminary data.</text>
</comment>
<feature type="transmembrane region" description="Helical" evidence="2">
    <location>
        <begin position="334"/>
        <end position="351"/>
    </location>
</feature>
<keyword evidence="2" id="KW-0812">Transmembrane</keyword>
<keyword evidence="2" id="KW-1133">Transmembrane helix</keyword>
<evidence type="ECO:0000313" key="3">
    <source>
        <dbReference type="EMBL" id="MDY5152807.1"/>
    </source>
</evidence>
<dbReference type="Pfam" id="PF09852">
    <property type="entry name" value="DUF2079"/>
    <property type="match status" value="1"/>
</dbReference>
<feature type="transmembrane region" description="Helical" evidence="2">
    <location>
        <begin position="49"/>
        <end position="76"/>
    </location>
</feature>
<feature type="compositionally biased region" description="Low complexity" evidence="1">
    <location>
        <begin position="203"/>
        <end position="216"/>
    </location>
</feature>
<protein>
    <submittedName>
        <fullName evidence="3">DUF2079 domain-containing protein</fullName>
    </submittedName>
</protein>
<sequence>MAQWRAFLSPSWDLGIFTQLADKYAHFRVPIVDIKGHGFNLLGDHFHPILVLLGPVFRLFPSGLTLLVVQDLLFALSIAPIARLSLRWLGWGPGVFASLAYGASWGLTAAITAQFHEIAFAVPLLAYGLVAWLEGRLRTAAVLIALTVFVKEDMGLTVVAFGLVAALTRGQQTASGAAQGSPERAPQYSHQDLQQASPPNRHQGSPQLSPQSSGWLPAGLARTLPDWLATRLDRREGRIGVGLIIWGVFWFFFALLVFLPLFNNAGGWEYTNRLTGSEASFALRLGTMLITLGFTALAAGIVGWISPLTVVAVPTLLWRFIGNVPFYWGMEWHYSAVIMPIMAVALIDGVARIRTRIHPPAHPQADTRSLLQAVFSRKTLAWFAALCAVAGAGIGTWHNTFGAWIRGDYGIITNGEREAATGLLDAVAAEPAGTTSAESVPAASQKTVITDIYLLAYLVPENRVYWWGTAQGATPDLVAFSNRTATDPAEWAQTHYSGTWRTVYSEAGYRLAEKVD</sequence>